<evidence type="ECO:0000256" key="7">
    <source>
        <dbReference type="ARBA" id="ARBA00048508"/>
    </source>
</evidence>
<dbReference type="PANTHER" id="PTHR42879">
    <property type="entry name" value="3-OXOACYL-(ACYL-CARRIER-PROTEIN) REDUCTASE"/>
    <property type="match status" value="1"/>
</dbReference>
<evidence type="ECO:0000256" key="1">
    <source>
        <dbReference type="ARBA" id="ARBA00005194"/>
    </source>
</evidence>
<gene>
    <name evidence="9" type="ORF">ZIOFF_021361</name>
</gene>
<organism evidence="9 10">
    <name type="scientific">Zingiber officinale</name>
    <name type="common">Ginger</name>
    <name type="synonym">Amomum zingiber</name>
    <dbReference type="NCBI Taxonomy" id="94328"/>
    <lineage>
        <taxon>Eukaryota</taxon>
        <taxon>Viridiplantae</taxon>
        <taxon>Streptophyta</taxon>
        <taxon>Embryophyta</taxon>
        <taxon>Tracheophyta</taxon>
        <taxon>Spermatophyta</taxon>
        <taxon>Magnoliopsida</taxon>
        <taxon>Liliopsida</taxon>
        <taxon>Zingiberales</taxon>
        <taxon>Zingiberaceae</taxon>
        <taxon>Zingiber</taxon>
    </lineage>
</organism>
<evidence type="ECO:0000256" key="6">
    <source>
        <dbReference type="ARBA" id="ARBA00023160"/>
    </source>
</evidence>
<dbReference type="InterPro" id="IPR036291">
    <property type="entry name" value="NAD(P)-bd_dom_sf"/>
</dbReference>
<dbReference type="EC" id="1.1.1.100" evidence="3"/>
<comment type="caution">
    <text evidence="9">The sequence shown here is derived from an EMBL/GenBank/DDBJ whole genome shotgun (WGS) entry which is preliminary data.</text>
</comment>
<keyword evidence="6" id="KW-0443">Lipid metabolism</keyword>
<evidence type="ECO:0000313" key="9">
    <source>
        <dbReference type="EMBL" id="KAG6517961.1"/>
    </source>
</evidence>
<accession>A0A8J5H060</accession>
<dbReference type="PANTHER" id="PTHR42879:SF2">
    <property type="entry name" value="3-OXOACYL-[ACYL-CARRIER-PROTEIN] REDUCTASE FABG"/>
    <property type="match status" value="1"/>
</dbReference>
<sequence>MMASLAAVLSPTSVTSNKKPSLPRSSKAPHHPSMKPLLTDIRLATHCHNNGSNALDWIVSLLRCNCLAEVVELASEVRRFGLCPASLFHELALEAMRLECRRLLNDERLEQFVELMETLAGVVYQFTIKDIVDPEHGSSKIIQRCDPELAVSMQLLKMMKHSRCDLDVITYNGMVSSLSGYNLFHEAIILELVNARSKPNVVAIASVLLTISGLQLSSRCSIKFKADQDESSPMLPCLQHRILHKDARVLLSLDLRVIAAEGGTMKTTKGGKVMNPTDAYRKEIRKEVKWIEASGGQALTYGGDVSKEEDVESMVKTAVDAWGSVDILVNNAVVWNYTYVHLVLL</sequence>
<evidence type="ECO:0000256" key="3">
    <source>
        <dbReference type="ARBA" id="ARBA00012948"/>
    </source>
</evidence>
<reference evidence="9 10" key="1">
    <citation type="submission" date="2020-08" db="EMBL/GenBank/DDBJ databases">
        <title>Plant Genome Project.</title>
        <authorList>
            <person name="Zhang R.-G."/>
        </authorList>
    </citation>
    <scope>NUCLEOTIDE SEQUENCE [LARGE SCALE GENOMIC DNA]</scope>
    <source>
        <tissue evidence="9">Rhizome</tissue>
    </source>
</reference>
<dbReference type="Gene3D" id="3.40.50.720">
    <property type="entry name" value="NAD(P)-binding Rossmann-like Domain"/>
    <property type="match status" value="1"/>
</dbReference>
<keyword evidence="6" id="KW-0275">Fatty acid biosynthesis</keyword>
<proteinExistence type="inferred from homology"/>
<dbReference type="GO" id="GO:0004316">
    <property type="term" value="F:3-oxoacyl-[acyl-carrier-protein] reductase (NADPH) activity"/>
    <property type="evidence" value="ECO:0007669"/>
    <property type="project" value="UniProtKB-EC"/>
</dbReference>
<dbReference type="Proteomes" id="UP000734854">
    <property type="component" value="Unassembled WGS sequence"/>
</dbReference>
<evidence type="ECO:0000256" key="5">
    <source>
        <dbReference type="ARBA" id="ARBA00022832"/>
    </source>
</evidence>
<evidence type="ECO:0000256" key="8">
    <source>
        <dbReference type="SAM" id="MobiDB-lite"/>
    </source>
</evidence>
<keyword evidence="10" id="KW-1185">Reference proteome</keyword>
<name>A0A8J5H060_ZINOF</name>
<evidence type="ECO:0000256" key="2">
    <source>
        <dbReference type="ARBA" id="ARBA00006484"/>
    </source>
</evidence>
<evidence type="ECO:0000256" key="4">
    <source>
        <dbReference type="ARBA" id="ARBA00022516"/>
    </source>
</evidence>
<comment type="similarity">
    <text evidence="2">Belongs to the short-chain dehydrogenases/reductases (SDR) family.</text>
</comment>
<dbReference type="EMBL" id="JACMSC010000006">
    <property type="protein sequence ID" value="KAG6517961.1"/>
    <property type="molecule type" value="Genomic_DNA"/>
</dbReference>
<dbReference type="InterPro" id="IPR050259">
    <property type="entry name" value="SDR"/>
</dbReference>
<dbReference type="InterPro" id="IPR002347">
    <property type="entry name" value="SDR_fam"/>
</dbReference>
<keyword evidence="5" id="KW-0276">Fatty acid metabolism</keyword>
<dbReference type="Pfam" id="PF00106">
    <property type="entry name" value="adh_short"/>
    <property type="match status" value="1"/>
</dbReference>
<keyword evidence="4" id="KW-0444">Lipid biosynthesis</keyword>
<protein>
    <recommendedName>
        <fullName evidence="3">3-oxoacyl-[acyl-carrier-protein] reductase</fullName>
        <ecNumber evidence="3">1.1.1.100</ecNumber>
    </recommendedName>
</protein>
<comment type="pathway">
    <text evidence="1">Lipid metabolism; fatty acid biosynthesis.</text>
</comment>
<feature type="compositionally biased region" description="Polar residues" evidence="8">
    <location>
        <begin position="10"/>
        <end position="19"/>
    </location>
</feature>
<evidence type="ECO:0000313" key="10">
    <source>
        <dbReference type="Proteomes" id="UP000734854"/>
    </source>
</evidence>
<comment type="catalytic activity">
    <reaction evidence="7">
        <text>a (3R)-hydroxyacyl-[ACP] + NADP(+) = a 3-oxoacyl-[ACP] + NADPH + H(+)</text>
        <dbReference type="Rhea" id="RHEA:17397"/>
        <dbReference type="Rhea" id="RHEA-COMP:9916"/>
        <dbReference type="Rhea" id="RHEA-COMP:9945"/>
        <dbReference type="ChEBI" id="CHEBI:15378"/>
        <dbReference type="ChEBI" id="CHEBI:57783"/>
        <dbReference type="ChEBI" id="CHEBI:58349"/>
        <dbReference type="ChEBI" id="CHEBI:78776"/>
        <dbReference type="ChEBI" id="CHEBI:78827"/>
        <dbReference type="EC" id="1.1.1.100"/>
    </reaction>
</comment>
<dbReference type="SUPFAM" id="SSF51735">
    <property type="entry name" value="NAD(P)-binding Rossmann-fold domains"/>
    <property type="match status" value="1"/>
</dbReference>
<dbReference type="GO" id="GO:0006633">
    <property type="term" value="P:fatty acid biosynthetic process"/>
    <property type="evidence" value="ECO:0007669"/>
    <property type="project" value="UniProtKB-KW"/>
</dbReference>
<feature type="region of interest" description="Disordered" evidence="8">
    <location>
        <begin position="1"/>
        <end position="33"/>
    </location>
</feature>
<dbReference type="AlphaFoldDB" id="A0A8J5H060"/>